<dbReference type="EMBL" id="JAGVRK010000001">
    <property type="protein sequence ID" value="MBS2970798.1"/>
    <property type="molecule type" value="Genomic_DNA"/>
</dbReference>
<evidence type="ECO:0000313" key="2">
    <source>
        <dbReference type="EMBL" id="MBS2970798.1"/>
    </source>
</evidence>
<protein>
    <recommendedName>
        <fullName evidence="4">HNH endonuclease</fullName>
    </recommendedName>
</protein>
<evidence type="ECO:0008006" key="4">
    <source>
        <dbReference type="Google" id="ProtNLM"/>
    </source>
</evidence>
<accession>A0ABS5LJ96</accession>
<gene>
    <name evidence="2" type="ORF">J9317_18820</name>
</gene>
<dbReference type="Proteomes" id="UP000682403">
    <property type="component" value="Unassembled WGS sequence"/>
</dbReference>
<keyword evidence="3" id="KW-1185">Reference proteome</keyword>
<feature type="compositionally biased region" description="Basic and acidic residues" evidence="1">
    <location>
        <begin position="77"/>
        <end position="98"/>
    </location>
</feature>
<comment type="caution">
    <text evidence="2">The sequence shown here is derived from an EMBL/GenBank/DDBJ whole genome shotgun (WGS) entry which is preliminary data.</text>
</comment>
<evidence type="ECO:0000256" key="1">
    <source>
        <dbReference type="SAM" id="MobiDB-lite"/>
    </source>
</evidence>
<evidence type="ECO:0000313" key="3">
    <source>
        <dbReference type="Proteomes" id="UP000682403"/>
    </source>
</evidence>
<dbReference type="RefSeq" id="WP_211561463.1">
    <property type="nucleotide sequence ID" value="NZ_JAGVRK010000001.1"/>
</dbReference>
<reference evidence="2 3" key="1">
    <citation type="submission" date="2021-04" db="EMBL/GenBank/DDBJ databases">
        <title>Metabacillus sp. strain KIGAM252 whole genome sequence.</title>
        <authorList>
            <person name="Seo M.-J."/>
            <person name="Cho E.-S."/>
            <person name="Hwang C.Y."/>
            <person name="Yoon D.J."/>
        </authorList>
    </citation>
    <scope>NUCLEOTIDE SEQUENCE [LARGE SCALE GENOMIC DNA]</scope>
    <source>
        <strain evidence="2 3">KIGAM252</strain>
    </source>
</reference>
<proteinExistence type="predicted"/>
<feature type="region of interest" description="Disordered" evidence="1">
    <location>
        <begin position="74"/>
        <end position="98"/>
    </location>
</feature>
<organism evidence="2 3">
    <name type="scientific">Metabacillus flavus</name>
    <dbReference type="NCBI Taxonomy" id="2823519"/>
    <lineage>
        <taxon>Bacteria</taxon>
        <taxon>Bacillati</taxon>
        <taxon>Bacillota</taxon>
        <taxon>Bacilli</taxon>
        <taxon>Bacillales</taxon>
        <taxon>Bacillaceae</taxon>
        <taxon>Metabacillus</taxon>
    </lineage>
</organism>
<name>A0ABS5LJ96_9BACI</name>
<sequence>MPQDKVKQHRKEFEREKNKLIEEWELNNAQKWPTYDEPVLSKRGKVYINIGDKYDAHHIIKNEYGGPNKWYNIHPAKRPDEHQGGIHRKDGPEKRLFD</sequence>